<evidence type="ECO:0000313" key="1">
    <source>
        <dbReference type="EMBL" id="CAI9156093.1"/>
    </source>
</evidence>
<protein>
    <submittedName>
        <fullName evidence="1">Uncharacterized protein</fullName>
    </submittedName>
</protein>
<dbReference type="Proteomes" id="UP001176941">
    <property type="component" value="Chromosome 13"/>
</dbReference>
<name>A0ABN8Y6I5_RANTA</name>
<proteinExistence type="predicted"/>
<evidence type="ECO:0000313" key="2">
    <source>
        <dbReference type="Proteomes" id="UP001176941"/>
    </source>
</evidence>
<accession>A0ABN8Y6I5</accession>
<reference evidence="1" key="1">
    <citation type="submission" date="2023-04" db="EMBL/GenBank/DDBJ databases">
        <authorList>
            <consortium name="ELIXIR-Norway"/>
        </authorList>
    </citation>
    <scope>NUCLEOTIDE SEQUENCE [LARGE SCALE GENOMIC DNA]</scope>
</reference>
<sequence length="134" mass="15175">MHVLYLKLTFHRGVEVTHLAILSEKQRGRETKLSKEWQQFFLSCCPSLPPASAPTEVSELKLASRRHQMLKHLTPETIATPSQAWLGFLGPNVAQAACILKFQEYRSTCQEMNLKDALENQSSACFAMEAKLKQ</sequence>
<keyword evidence="2" id="KW-1185">Reference proteome</keyword>
<gene>
    <name evidence="1" type="ORF">MRATA1EN1_LOCUS5055</name>
</gene>
<dbReference type="EMBL" id="OX459949">
    <property type="protein sequence ID" value="CAI9156093.1"/>
    <property type="molecule type" value="Genomic_DNA"/>
</dbReference>
<organism evidence="1 2">
    <name type="scientific">Rangifer tarandus platyrhynchus</name>
    <name type="common">Svalbard reindeer</name>
    <dbReference type="NCBI Taxonomy" id="3082113"/>
    <lineage>
        <taxon>Eukaryota</taxon>
        <taxon>Metazoa</taxon>
        <taxon>Chordata</taxon>
        <taxon>Craniata</taxon>
        <taxon>Vertebrata</taxon>
        <taxon>Euteleostomi</taxon>
        <taxon>Mammalia</taxon>
        <taxon>Eutheria</taxon>
        <taxon>Laurasiatheria</taxon>
        <taxon>Artiodactyla</taxon>
        <taxon>Ruminantia</taxon>
        <taxon>Pecora</taxon>
        <taxon>Cervidae</taxon>
        <taxon>Odocoileinae</taxon>
        <taxon>Rangifer</taxon>
    </lineage>
</organism>